<dbReference type="AlphaFoldDB" id="A0A1B0GPS9"/>
<reference evidence="3" key="1">
    <citation type="submission" date="2022-08" db="UniProtKB">
        <authorList>
            <consortium name="EnsemblMetazoa"/>
        </authorList>
    </citation>
    <scope>IDENTIFICATION</scope>
    <source>
        <strain evidence="3">Israel</strain>
    </source>
</reference>
<dbReference type="PANTHER" id="PTHR13356">
    <property type="entry name" value="OB FOLD NUCLEIC ACID BINDING PROTEIN-RELATED"/>
    <property type="match status" value="1"/>
</dbReference>
<dbReference type="Proteomes" id="UP000092462">
    <property type="component" value="Unassembled WGS sequence"/>
</dbReference>
<dbReference type="GO" id="GO:0070876">
    <property type="term" value="C:SOSS complex"/>
    <property type="evidence" value="ECO:0007669"/>
    <property type="project" value="TreeGrafter"/>
</dbReference>
<dbReference type="CDD" id="cd04491">
    <property type="entry name" value="SoSSB_OBF"/>
    <property type="match status" value="1"/>
</dbReference>
<sequence>MFTTDCTAIKDIRAGLKNINVVFIVLEVGAATVTKENREVRTFKIADPTGCINLSIWDEPGKLLIPGDIVRLTKGYASIWRQCLTLYSGKNGDIHKIGDFCLTFNEQLNMSEPNPSLAVISQPQMIVNNGANLGPATNSGSSNNGTSTVTRTVPASQGTSQTTATGSNGGSGAAGSSGSGSVSASKATRLSSGETKSKIRTGRSSGGRGSVKGDRR</sequence>
<accession>A0A1B0GPS9</accession>
<evidence type="ECO:0008006" key="5">
    <source>
        <dbReference type="Google" id="ProtNLM"/>
    </source>
</evidence>
<dbReference type="EMBL" id="AJVK01063842">
    <property type="status" value="NOT_ANNOTATED_CDS"/>
    <property type="molecule type" value="Genomic_DNA"/>
</dbReference>
<dbReference type="InterPro" id="IPR051231">
    <property type="entry name" value="SOSS-B"/>
</dbReference>
<dbReference type="GeneID" id="129804367"/>
<dbReference type="GO" id="GO:0044818">
    <property type="term" value="P:mitotic G2/M transition checkpoint"/>
    <property type="evidence" value="ECO:0007669"/>
    <property type="project" value="TreeGrafter"/>
</dbReference>
<dbReference type="GO" id="GO:0010212">
    <property type="term" value="P:response to ionizing radiation"/>
    <property type="evidence" value="ECO:0007669"/>
    <property type="project" value="TreeGrafter"/>
</dbReference>
<keyword evidence="4" id="KW-1185">Reference proteome</keyword>
<feature type="region of interest" description="Disordered" evidence="2">
    <location>
        <begin position="130"/>
        <end position="216"/>
    </location>
</feature>
<dbReference type="VEuPathDB" id="VectorBase:PPAPM1_002634"/>
<feature type="compositionally biased region" description="Gly residues" evidence="2">
    <location>
        <begin position="167"/>
        <end position="178"/>
    </location>
</feature>
<organism evidence="3 4">
    <name type="scientific">Phlebotomus papatasi</name>
    <name type="common">Sandfly</name>
    <dbReference type="NCBI Taxonomy" id="29031"/>
    <lineage>
        <taxon>Eukaryota</taxon>
        <taxon>Metazoa</taxon>
        <taxon>Ecdysozoa</taxon>
        <taxon>Arthropoda</taxon>
        <taxon>Hexapoda</taxon>
        <taxon>Insecta</taxon>
        <taxon>Pterygota</taxon>
        <taxon>Neoptera</taxon>
        <taxon>Endopterygota</taxon>
        <taxon>Diptera</taxon>
        <taxon>Nematocera</taxon>
        <taxon>Psychodoidea</taxon>
        <taxon>Psychodidae</taxon>
        <taxon>Phlebotomus</taxon>
        <taxon>Phlebotomus</taxon>
    </lineage>
</organism>
<dbReference type="FunFam" id="2.40.50.140:FF:000072">
    <property type="entry name" value="SOSS complex subunit B2"/>
    <property type="match status" value="1"/>
</dbReference>
<dbReference type="GO" id="GO:0000724">
    <property type="term" value="P:double-strand break repair via homologous recombination"/>
    <property type="evidence" value="ECO:0007669"/>
    <property type="project" value="TreeGrafter"/>
</dbReference>
<name>A0A1B0GPS9_PHLPP</name>
<feature type="compositionally biased region" description="Low complexity" evidence="2">
    <location>
        <begin position="155"/>
        <end position="166"/>
    </location>
</feature>
<dbReference type="PANTHER" id="PTHR13356:SF0">
    <property type="entry name" value="SOSS COMPLEX SUBUNIT B HOMOLOG"/>
    <property type="match status" value="1"/>
</dbReference>
<protein>
    <recommendedName>
        <fullName evidence="5">OB domain-containing protein</fullName>
    </recommendedName>
</protein>
<dbReference type="InterPro" id="IPR012340">
    <property type="entry name" value="NA-bd_OB-fold"/>
</dbReference>
<evidence type="ECO:0000313" key="4">
    <source>
        <dbReference type="Proteomes" id="UP000092462"/>
    </source>
</evidence>
<dbReference type="GO" id="GO:0003677">
    <property type="term" value="F:DNA binding"/>
    <property type="evidence" value="ECO:0007669"/>
    <property type="project" value="UniProtKB-KW"/>
</dbReference>
<evidence type="ECO:0000313" key="3">
    <source>
        <dbReference type="EnsemblMetazoa" id="PPAI008206-PA"/>
    </source>
</evidence>
<dbReference type="SUPFAM" id="SSF50249">
    <property type="entry name" value="Nucleic acid-binding proteins"/>
    <property type="match status" value="1"/>
</dbReference>
<dbReference type="RefSeq" id="XP_055707595.1">
    <property type="nucleotide sequence ID" value="XM_055851620.1"/>
</dbReference>
<evidence type="ECO:0000256" key="1">
    <source>
        <dbReference type="ARBA" id="ARBA00023125"/>
    </source>
</evidence>
<feature type="compositionally biased region" description="Low complexity" evidence="2">
    <location>
        <begin position="179"/>
        <end position="188"/>
    </location>
</feature>
<dbReference type="EnsemblMetazoa" id="PPAI008206-RA">
    <property type="protein sequence ID" value="PPAI008206-PA"/>
    <property type="gene ID" value="PPAI008206"/>
</dbReference>
<dbReference type="VEuPathDB" id="VectorBase:PPAI008206"/>
<evidence type="ECO:0000256" key="2">
    <source>
        <dbReference type="SAM" id="MobiDB-lite"/>
    </source>
</evidence>
<dbReference type="GO" id="GO:0005694">
    <property type="term" value="C:chromosome"/>
    <property type="evidence" value="ECO:0007669"/>
    <property type="project" value="UniProtKB-ARBA"/>
</dbReference>
<keyword evidence="1" id="KW-0238">DNA-binding</keyword>
<dbReference type="Gene3D" id="2.40.50.140">
    <property type="entry name" value="Nucleic acid-binding proteins"/>
    <property type="match status" value="1"/>
</dbReference>
<feature type="compositionally biased region" description="Low complexity" evidence="2">
    <location>
        <begin position="137"/>
        <end position="148"/>
    </location>
</feature>
<proteinExistence type="predicted"/>